<dbReference type="EMBL" id="QJVJ01000001">
    <property type="protein sequence ID" value="PYI57013.1"/>
    <property type="molecule type" value="Genomic_DNA"/>
</dbReference>
<sequence length="196" mass="22576">MERRPLMTYLPELYRDIKDFVELMETEDVELDDLAGAIEQLLDDQFVMTSSEAAIKRREQQLNIKADPTNESLDFRKIRIINRYTTKPPFTVRYLQDRLDFLVGAGKATVEVDVQNFVLKVTVDIPDAAIFKEMEYTIKTVKPANLVYIQSTALAAQIGLQERIYKIPLNRMTQLSTTWKIGQTPFAARGQEVQVK</sequence>
<evidence type="ECO:0000313" key="2">
    <source>
        <dbReference type="Proteomes" id="UP000247476"/>
    </source>
</evidence>
<dbReference type="OrthoDB" id="2633045at2"/>
<proteinExistence type="predicted"/>
<evidence type="ECO:0000313" key="1">
    <source>
        <dbReference type="EMBL" id="PYI57013.1"/>
    </source>
</evidence>
<dbReference type="InterPro" id="IPR018755">
    <property type="entry name" value="Phage_Mu_Gp48"/>
</dbReference>
<gene>
    <name evidence="1" type="ORF">DLM86_00765</name>
</gene>
<dbReference type="RefSeq" id="WP_110838054.1">
    <property type="nucleotide sequence ID" value="NZ_QJVJ01000001.1"/>
</dbReference>
<dbReference type="Proteomes" id="UP000247476">
    <property type="component" value="Unassembled WGS sequence"/>
</dbReference>
<keyword evidence="2" id="KW-1185">Reference proteome</keyword>
<name>A0A2V5KFS1_9BACL</name>
<comment type="caution">
    <text evidence="1">The sequence shown here is derived from an EMBL/GenBank/DDBJ whole genome shotgun (WGS) entry which is preliminary data.</text>
</comment>
<dbReference type="AlphaFoldDB" id="A0A2V5KFS1"/>
<accession>A0A2V5KFS1</accession>
<reference evidence="1 2" key="1">
    <citation type="submission" date="2018-05" db="EMBL/GenBank/DDBJ databases">
        <title>Paenibacillus flagellatus sp. nov., isolated from selenium mineral soil.</title>
        <authorList>
            <person name="Dai X."/>
        </authorList>
    </citation>
    <scope>NUCLEOTIDE SEQUENCE [LARGE SCALE GENOMIC DNA]</scope>
    <source>
        <strain evidence="1 2">DXL2</strain>
    </source>
</reference>
<organism evidence="1 2">
    <name type="scientific">Paenibacillus flagellatus</name>
    <dbReference type="NCBI Taxonomy" id="2211139"/>
    <lineage>
        <taxon>Bacteria</taxon>
        <taxon>Bacillati</taxon>
        <taxon>Bacillota</taxon>
        <taxon>Bacilli</taxon>
        <taxon>Bacillales</taxon>
        <taxon>Paenibacillaceae</taxon>
        <taxon>Paenibacillus</taxon>
    </lineage>
</organism>
<dbReference type="Pfam" id="PF10076">
    <property type="entry name" value="Phage_Mu_Gp48"/>
    <property type="match status" value="1"/>
</dbReference>
<protein>
    <submittedName>
        <fullName evidence="1">Phage portal protein</fullName>
    </submittedName>
</protein>